<dbReference type="Proteomes" id="UP000008743">
    <property type="component" value="Unassembled WGS sequence"/>
</dbReference>
<dbReference type="CDD" id="cd00773">
    <property type="entry name" value="HisRS-like_core"/>
    <property type="match status" value="1"/>
</dbReference>
<accession>A0A0D2WIT8</accession>
<sequence length="579" mass="61691">MTTAFTMPAAATTYATRGELGLSGSSRQWKSSGATPAKTARPQLSQLVRGMRDVVPAVALSQARVTQTFGEVTANLGFGEVETPIVEQESLFKRSIGADSSVVMKEMYAFDDPDGGRLCLRPEGTAGVMRAVLQRLAAEPTPSINADVHASLCYTGPMFRREKPQAGRYRQFLQCGVEYLGSAGVDADGLVLYAAWRLIRELGLSSQVVLQLNTLGTSAERYRYVQALRDYLEPRANELSGESLSRLRGRTPVVATGSDELRQEAAGASTTSAAEDTGIVGRVLRILDSKHAQDHAVLEAAPLLSDFLDPSTHARFAELKETLEALAIPFTVNPRLVRGLDYYSHTVFEIVANSGVLGAQSTVLAGGRYDELSLVLGGKRKVPAVGWAAGVERLSLARASTPQGPSSKTGQAECGLAAPPAEQPLGPFAVPNSVFLSSRPNAIQAGRLARVGILIVPPKPVYPDQQQSAPAAVSPQLSPSQLVSLLYQTVEELNQKGICTIPILVRSRECTDKPATSSRSVPMLGDQLRAAARHGLEHVVLLYPDQAATGTAVVRHLASAHQQSVSLTSLATHVLQLSS</sequence>
<dbReference type="InterPro" id="IPR006195">
    <property type="entry name" value="aa-tRNA-synth_II"/>
</dbReference>
<evidence type="ECO:0000313" key="6">
    <source>
        <dbReference type="Proteomes" id="UP000008743"/>
    </source>
</evidence>
<dbReference type="PhylomeDB" id="A0A0D2WIT8"/>
<dbReference type="GO" id="GO:0006427">
    <property type="term" value="P:histidyl-tRNA aminoacylation"/>
    <property type="evidence" value="ECO:0007669"/>
    <property type="project" value="InterPro"/>
</dbReference>
<dbReference type="InterPro" id="IPR041715">
    <property type="entry name" value="HisRS-like_core"/>
</dbReference>
<name>A0A0D2WIT8_CAPO3</name>
<dbReference type="EMBL" id="KE346360">
    <property type="protein sequence ID" value="KJE89043.1"/>
    <property type="molecule type" value="Genomic_DNA"/>
</dbReference>
<dbReference type="GO" id="GO:0005737">
    <property type="term" value="C:cytoplasm"/>
    <property type="evidence" value="ECO:0007669"/>
    <property type="project" value="InterPro"/>
</dbReference>
<dbReference type="InParanoid" id="A0A0D2WIT8"/>
<dbReference type="InterPro" id="IPR004516">
    <property type="entry name" value="HisRS/HisZ"/>
</dbReference>
<reference evidence="6" key="1">
    <citation type="submission" date="2011-02" db="EMBL/GenBank/DDBJ databases">
        <title>The Genome Sequence of Capsaspora owczarzaki ATCC 30864.</title>
        <authorList>
            <person name="Russ C."/>
            <person name="Cuomo C."/>
            <person name="Burger G."/>
            <person name="Gray M.W."/>
            <person name="Holland P.W.H."/>
            <person name="King N."/>
            <person name="Lang F.B.F."/>
            <person name="Roger A.J."/>
            <person name="Ruiz-Trillo I."/>
            <person name="Young S.K."/>
            <person name="Zeng Q."/>
            <person name="Gargeya S."/>
            <person name="Alvarado L."/>
            <person name="Berlin A."/>
            <person name="Chapman S.B."/>
            <person name="Chen Z."/>
            <person name="Freedman E."/>
            <person name="Gellesch M."/>
            <person name="Goldberg J."/>
            <person name="Griggs A."/>
            <person name="Gujja S."/>
            <person name="Heilman E."/>
            <person name="Heiman D."/>
            <person name="Howarth C."/>
            <person name="Mehta T."/>
            <person name="Neiman D."/>
            <person name="Pearson M."/>
            <person name="Roberts A."/>
            <person name="Saif S."/>
            <person name="Shea T."/>
            <person name="Shenoy N."/>
            <person name="Sisk P."/>
            <person name="Stolte C."/>
            <person name="Sykes S."/>
            <person name="White J."/>
            <person name="Yandava C."/>
            <person name="Haas B."/>
            <person name="Nusbaum C."/>
            <person name="Birren B."/>
        </authorList>
    </citation>
    <scope>NUCLEOTIDE SEQUENCE</scope>
    <source>
        <strain evidence="6">ATCC 30864</strain>
    </source>
</reference>
<dbReference type="STRING" id="595528.A0A0D2WIT8"/>
<dbReference type="InterPro" id="IPR036621">
    <property type="entry name" value="Anticodon-bd_dom_sf"/>
</dbReference>
<dbReference type="Pfam" id="PF13393">
    <property type="entry name" value="tRNA-synt_His"/>
    <property type="match status" value="1"/>
</dbReference>
<comment type="catalytic activity">
    <reaction evidence="3">
        <text>tRNA(His) + L-histidine + ATP = L-histidyl-tRNA(His) + AMP + diphosphate + H(+)</text>
        <dbReference type="Rhea" id="RHEA:17313"/>
        <dbReference type="Rhea" id="RHEA-COMP:9665"/>
        <dbReference type="Rhea" id="RHEA-COMP:9689"/>
        <dbReference type="ChEBI" id="CHEBI:15378"/>
        <dbReference type="ChEBI" id="CHEBI:30616"/>
        <dbReference type="ChEBI" id="CHEBI:33019"/>
        <dbReference type="ChEBI" id="CHEBI:57595"/>
        <dbReference type="ChEBI" id="CHEBI:78442"/>
        <dbReference type="ChEBI" id="CHEBI:78527"/>
        <dbReference type="ChEBI" id="CHEBI:456215"/>
        <dbReference type="EC" id="6.1.1.21"/>
    </reaction>
</comment>
<dbReference type="OrthoDB" id="1906957at2759"/>
<dbReference type="AlphaFoldDB" id="A0A0D2WIT8"/>
<feature type="domain" description="Aminoacyl-transfer RNA synthetases class-II family profile" evidence="4">
    <location>
        <begin position="64"/>
        <end position="419"/>
    </location>
</feature>
<protein>
    <recommendedName>
        <fullName evidence="2">histidine--tRNA ligase</fullName>
        <ecNumber evidence="2">6.1.1.21</ecNumber>
    </recommendedName>
</protein>
<evidence type="ECO:0000259" key="4">
    <source>
        <dbReference type="PROSITE" id="PS50862"/>
    </source>
</evidence>
<evidence type="ECO:0000256" key="3">
    <source>
        <dbReference type="ARBA" id="ARBA00047639"/>
    </source>
</evidence>
<dbReference type="PANTHER" id="PTHR43707:SF1">
    <property type="entry name" value="HISTIDINE--TRNA LIGASE, MITOCHONDRIAL-RELATED"/>
    <property type="match status" value="1"/>
</dbReference>
<dbReference type="InterPro" id="IPR015807">
    <property type="entry name" value="His-tRNA-ligase"/>
</dbReference>
<dbReference type="GO" id="GO:0004821">
    <property type="term" value="F:histidine-tRNA ligase activity"/>
    <property type="evidence" value="ECO:0007669"/>
    <property type="project" value="UniProtKB-EC"/>
</dbReference>
<dbReference type="InterPro" id="IPR045864">
    <property type="entry name" value="aa-tRNA-synth_II/BPL/LPL"/>
</dbReference>
<dbReference type="Gene3D" id="3.30.930.10">
    <property type="entry name" value="Bira Bifunctional Protein, Domain 2"/>
    <property type="match status" value="2"/>
</dbReference>
<organism evidence="5 6">
    <name type="scientific">Capsaspora owczarzaki (strain ATCC 30864)</name>
    <dbReference type="NCBI Taxonomy" id="595528"/>
    <lineage>
        <taxon>Eukaryota</taxon>
        <taxon>Filasterea</taxon>
        <taxon>Capsaspora</taxon>
    </lineage>
</organism>
<proteinExistence type="inferred from homology"/>
<dbReference type="GO" id="GO:0005524">
    <property type="term" value="F:ATP binding"/>
    <property type="evidence" value="ECO:0007669"/>
    <property type="project" value="InterPro"/>
</dbReference>
<evidence type="ECO:0000256" key="2">
    <source>
        <dbReference type="ARBA" id="ARBA00012815"/>
    </source>
</evidence>
<evidence type="ECO:0000256" key="1">
    <source>
        <dbReference type="ARBA" id="ARBA00008226"/>
    </source>
</evidence>
<dbReference type="SUPFAM" id="SSF55681">
    <property type="entry name" value="Class II aaRS and biotin synthetases"/>
    <property type="match status" value="1"/>
</dbReference>
<comment type="similarity">
    <text evidence="1">Belongs to the class-II aminoacyl-tRNA synthetase family.</text>
</comment>
<dbReference type="PANTHER" id="PTHR43707">
    <property type="entry name" value="HISTIDYL-TRNA SYNTHETASE"/>
    <property type="match status" value="1"/>
</dbReference>
<dbReference type="PROSITE" id="PS50862">
    <property type="entry name" value="AA_TRNA_LIGASE_II"/>
    <property type="match status" value="1"/>
</dbReference>
<keyword evidence="5" id="KW-0436">Ligase</keyword>
<dbReference type="Gene3D" id="3.40.50.800">
    <property type="entry name" value="Anticodon-binding domain"/>
    <property type="match status" value="1"/>
</dbReference>
<dbReference type="EC" id="6.1.1.21" evidence="2"/>
<dbReference type="eggNOG" id="KOG1936">
    <property type="taxonomic scope" value="Eukaryota"/>
</dbReference>
<gene>
    <name evidence="5" type="ORF">CAOG_000601</name>
</gene>
<dbReference type="HAMAP" id="MF_00127">
    <property type="entry name" value="His_tRNA_synth"/>
    <property type="match status" value="1"/>
</dbReference>
<keyword evidence="6" id="KW-1185">Reference proteome</keyword>
<dbReference type="NCBIfam" id="TIGR00442">
    <property type="entry name" value="hisS"/>
    <property type="match status" value="1"/>
</dbReference>
<evidence type="ECO:0000313" key="5">
    <source>
        <dbReference type="EMBL" id="KJE89043.1"/>
    </source>
</evidence>
<keyword evidence="5" id="KW-0030">Aminoacyl-tRNA synthetase</keyword>